<keyword evidence="1" id="KW-0472">Membrane</keyword>
<feature type="transmembrane region" description="Helical" evidence="1">
    <location>
        <begin position="12"/>
        <end position="29"/>
    </location>
</feature>
<reference evidence="3" key="1">
    <citation type="submission" date="2017-09" db="EMBL/GenBank/DDBJ databases">
        <title>Depth-based differentiation of microbial function through sediment-hosted aquifers and enrichment of novel symbionts in the deep terrestrial subsurface.</title>
        <authorList>
            <person name="Probst A.J."/>
            <person name="Ladd B."/>
            <person name="Jarett J.K."/>
            <person name="Geller-Mcgrath D.E."/>
            <person name="Sieber C.M.K."/>
            <person name="Emerson J.B."/>
            <person name="Anantharaman K."/>
            <person name="Thomas B.C."/>
            <person name="Malmstrom R."/>
            <person name="Stieglmeier M."/>
            <person name="Klingl A."/>
            <person name="Woyke T."/>
            <person name="Ryan C.M."/>
            <person name="Banfield J.F."/>
        </authorList>
    </citation>
    <scope>NUCLEOTIDE SEQUENCE [LARGE SCALE GENOMIC DNA]</scope>
</reference>
<protein>
    <recommendedName>
        <fullName evidence="4">Glycosyltransferase RgtA/B/C/D-like domain-containing protein</fullName>
    </recommendedName>
</protein>
<sequence>MENRHLKSYQMNKILLSIIIILGLVLRLYRVEFPLTALLGCLCIPVIYIVIGKLFSIKAGLFCAFVIAVSPWHIILSRGSFEGVSPLSYFDFFSGRFLFFEAFRYMGAMYLFELFFLILGIYFVVTKVNFKIKSVLLGWLLISPLLKIPLLIVFPLIIITGLGIDYLFEIASSRKLLALVLGLYILGIVYFVDQYFIHFLHFI</sequence>
<dbReference type="EMBL" id="PEYO01000005">
    <property type="protein sequence ID" value="PIU03830.1"/>
    <property type="molecule type" value="Genomic_DNA"/>
</dbReference>
<accession>A0A2M6XDS0</accession>
<dbReference type="Proteomes" id="UP000228996">
    <property type="component" value="Unassembled WGS sequence"/>
</dbReference>
<comment type="caution">
    <text evidence="2">The sequence shown here is derived from an EMBL/GenBank/DDBJ whole genome shotgun (WGS) entry which is preliminary data.</text>
</comment>
<evidence type="ECO:0000313" key="3">
    <source>
        <dbReference type="Proteomes" id="UP000228996"/>
    </source>
</evidence>
<organism evidence="2 3">
    <name type="scientific">Candidatus Shapirobacteria bacterium CG08_land_8_20_14_0_20_39_18</name>
    <dbReference type="NCBI Taxonomy" id="1974883"/>
    <lineage>
        <taxon>Bacteria</taxon>
        <taxon>Candidatus Shapironibacteriota</taxon>
    </lineage>
</organism>
<gene>
    <name evidence="2" type="ORF">COT44_00935</name>
</gene>
<feature type="transmembrane region" description="Helical" evidence="1">
    <location>
        <begin position="176"/>
        <end position="197"/>
    </location>
</feature>
<name>A0A2M6XDS0_9BACT</name>
<evidence type="ECO:0000256" key="1">
    <source>
        <dbReference type="SAM" id="Phobius"/>
    </source>
</evidence>
<dbReference type="AlphaFoldDB" id="A0A2M6XDS0"/>
<feature type="transmembrane region" description="Helical" evidence="1">
    <location>
        <begin position="59"/>
        <end position="76"/>
    </location>
</feature>
<keyword evidence="1" id="KW-0812">Transmembrane</keyword>
<feature type="transmembrane region" description="Helical" evidence="1">
    <location>
        <begin position="137"/>
        <end position="164"/>
    </location>
</feature>
<proteinExistence type="predicted"/>
<feature type="transmembrane region" description="Helical" evidence="1">
    <location>
        <begin position="35"/>
        <end position="52"/>
    </location>
</feature>
<evidence type="ECO:0008006" key="4">
    <source>
        <dbReference type="Google" id="ProtNLM"/>
    </source>
</evidence>
<feature type="transmembrane region" description="Helical" evidence="1">
    <location>
        <begin position="102"/>
        <end position="125"/>
    </location>
</feature>
<evidence type="ECO:0000313" key="2">
    <source>
        <dbReference type="EMBL" id="PIU03830.1"/>
    </source>
</evidence>
<keyword evidence="1" id="KW-1133">Transmembrane helix</keyword>